<keyword evidence="7" id="KW-0472">Membrane</keyword>
<dbReference type="Gene3D" id="3.40.50.300">
    <property type="entry name" value="P-loop containing nucleotide triphosphate hydrolases"/>
    <property type="match status" value="1"/>
</dbReference>
<dbReference type="InterPro" id="IPR041193">
    <property type="entry name" value="CysA_C"/>
</dbReference>
<dbReference type="SUPFAM" id="SSF52540">
    <property type="entry name" value="P-loop containing nucleoside triphosphate hydrolases"/>
    <property type="match status" value="1"/>
</dbReference>
<dbReference type="InterPro" id="IPR024765">
    <property type="entry name" value="TOBE-like"/>
</dbReference>
<dbReference type="InterPro" id="IPR027417">
    <property type="entry name" value="P-loop_NTPase"/>
</dbReference>
<dbReference type="Proteomes" id="UP000186513">
    <property type="component" value="Unassembled WGS sequence"/>
</dbReference>
<evidence type="ECO:0000313" key="10">
    <source>
        <dbReference type="Proteomes" id="UP000186513"/>
    </source>
</evidence>
<dbReference type="InterPro" id="IPR005666">
    <property type="entry name" value="Sulph_transpt1"/>
</dbReference>
<dbReference type="InterPro" id="IPR008995">
    <property type="entry name" value="Mo/tungstate-bd_C_term_dom"/>
</dbReference>
<dbReference type="Pfam" id="PF00005">
    <property type="entry name" value="ABC_tran"/>
    <property type="match status" value="1"/>
</dbReference>
<evidence type="ECO:0000256" key="7">
    <source>
        <dbReference type="ARBA" id="ARBA00023136"/>
    </source>
</evidence>
<evidence type="ECO:0000256" key="6">
    <source>
        <dbReference type="ARBA" id="ARBA00023032"/>
    </source>
</evidence>
<gene>
    <name evidence="9" type="ORF">SAMN02745887_01296</name>
</gene>
<dbReference type="SUPFAM" id="SSF50331">
    <property type="entry name" value="MOP-like"/>
    <property type="match status" value="1"/>
</dbReference>
<dbReference type="GO" id="GO:0005524">
    <property type="term" value="F:ATP binding"/>
    <property type="evidence" value="ECO:0007669"/>
    <property type="project" value="UniProtKB-KW"/>
</dbReference>
<keyword evidence="4 9" id="KW-0067">ATP-binding</keyword>
<proteinExistence type="predicted"/>
<evidence type="ECO:0000256" key="2">
    <source>
        <dbReference type="ARBA" id="ARBA00022475"/>
    </source>
</evidence>
<dbReference type="PROSITE" id="PS50893">
    <property type="entry name" value="ABC_TRANSPORTER_2"/>
    <property type="match status" value="1"/>
</dbReference>
<dbReference type="OrthoDB" id="5298774at2"/>
<dbReference type="STRING" id="1121279.SAMN02745887_01296"/>
<dbReference type="CDD" id="cd03296">
    <property type="entry name" value="ABC_CysA_sulfate_importer"/>
    <property type="match status" value="1"/>
</dbReference>
<dbReference type="EMBL" id="FPKR01000004">
    <property type="protein sequence ID" value="SFZ74544.1"/>
    <property type="molecule type" value="Genomic_DNA"/>
</dbReference>
<keyword evidence="6" id="KW-0764">Sulfate transport</keyword>
<dbReference type="Pfam" id="PF12857">
    <property type="entry name" value="TOBE_3"/>
    <property type="match status" value="1"/>
</dbReference>
<dbReference type="PROSITE" id="PS00211">
    <property type="entry name" value="ABC_TRANSPORTER_1"/>
    <property type="match status" value="1"/>
</dbReference>
<evidence type="ECO:0000313" key="9">
    <source>
        <dbReference type="EMBL" id="SFZ74544.1"/>
    </source>
</evidence>
<dbReference type="InterPro" id="IPR017871">
    <property type="entry name" value="ABC_transporter-like_CS"/>
</dbReference>
<keyword evidence="3" id="KW-0547">Nucleotide-binding</keyword>
<dbReference type="GO" id="GO:0015419">
    <property type="term" value="F:ABC-type sulfate transporter activity"/>
    <property type="evidence" value="ECO:0007669"/>
    <property type="project" value="InterPro"/>
</dbReference>
<dbReference type="Pfam" id="PF17850">
    <property type="entry name" value="CysA_C_terminal"/>
    <property type="match status" value="1"/>
</dbReference>
<dbReference type="InterPro" id="IPR003439">
    <property type="entry name" value="ABC_transporter-like_ATP-bd"/>
</dbReference>
<protein>
    <submittedName>
        <fullName evidence="9">Sulfate transport system ATP-binding protein</fullName>
    </submittedName>
</protein>
<feature type="domain" description="ABC transporter" evidence="8">
    <location>
        <begin position="3"/>
        <end position="237"/>
    </location>
</feature>
<keyword evidence="2" id="KW-1003">Cell membrane</keyword>
<evidence type="ECO:0000259" key="8">
    <source>
        <dbReference type="PROSITE" id="PS50893"/>
    </source>
</evidence>
<name>A0A1K2HCJ4_9NEIS</name>
<dbReference type="RefSeq" id="WP_072427823.1">
    <property type="nucleotide sequence ID" value="NZ_FPKR01000004.1"/>
</dbReference>
<accession>A0A1K2HCJ4</accession>
<organism evidence="9 10">
    <name type="scientific">Chitinimonas taiwanensis DSM 18899</name>
    <dbReference type="NCBI Taxonomy" id="1121279"/>
    <lineage>
        <taxon>Bacteria</taxon>
        <taxon>Pseudomonadati</taxon>
        <taxon>Pseudomonadota</taxon>
        <taxon>Betaproteobacteria</taxon>
        <taxon>Neisseriales</taxon>
        <taxon>Chitinibacteraceae</taxon>
        <taxon>Chitinimonas</taxon>
    </lineage>
</organism>
<keyword evidence="10" id="KW-1185">Reference proteome</keyword>
<keyword evidence="1" id="KW-0813">Transport</keyword>
<dbReference type="GO" id="GO:0016887">
    <property type="term" value="F:ATP hydrolysis activity"/>
    <property type="evidence" value="ECO:0007669"/>
    <property type="project" value="InterPro"/>
</dbReference>
<reference evidence="9 10" key="1">
    <citation type="submission" date="2016-11" db="EMBL/GenBank/DDBJ databases">
        <authorList>
            <person name="Jaros S."/>
            <person name="Januszkiewicz K."/>
            <person name="Wedrychowicz H."/>
        </authorList>
    </citation>
    <scope>NUCLEOTIDE SEQUENCE [LARGE SCALE GENOMIC DNA]</scope>
    <source>
        <strain evidence="9 10">DSM 18899</strain>
    </source>
</reference>
<dbReference type="PANTHER" id="PTHR42781:SF4">
    <property type="entry name" value="SPERMIDINE_PUTRESCINE IMPORT ATP-BINDING PROTEIN POTA"/>
    <property type="match status" value="1"/>
</dbReference>
<dbReference type="GO" id="GO:0043190">
    <property type="term" value="C:ATP-binding cassette (ABC) transporter complex"/>
    <property type="evidence" value="ECO:0007669"/>
    <property type="project" value="InterPro"/>
</dbReference>
<dbReference type="FunFam" id="3.40.50.300:FF:000227">
    <property type="entry name" value="Sulfate/thiosulfate import ATP-binding protein CysA"/>
    <property type="match status" value="1"/>
</dbReference>
<evidence type="ECO:0000256" key="4">
    <source>
        <dbReference type="ARBA" id="ARBA00022840"/>
    </source>
</evidence>
<dbReference type="NCBIfam" id="TIGR00968">
    <property type="entry name" value="3a0106s01"/>
    <property type="match status" value="1"/>
</dbReference>
<dbReference type="InterPro" id="IPR003593">
    <property type="entry name" value="AAA+_ATPase"/>
</dbReference>
<dbReference type="SMART" id="SM00382">
    <property type="entry name" value="AAA"/>
    <property type="match status" value="1"/>
</dbReference>
<dbReference type="AlphaFoldDB" id="A0A1K2HCJ4"/>
<dbReference type="PANTHER" id="PTHR42781">
    <property type="entry name" value="SPERMIDINE/PUTRESCINE IMPORT ATP-BINDING PROTEIN POTA"/>
    <property type="match status" value="1"/>
</dbReference>
<evidence type="ECO:0000256" key="1">
    <source>
        <dbReference type="ARBA" id="ARBA00022448"/>
    </source>
</evidence>
<sequence>MSIEIQNIAKRFGAFTALDNVNLQVETGELLALLGPSGCGKTTLLRIIAGLETPDGGQIRFHGEDTTERHVRERQVGFVFQHYALFRHMTVFENVAFGLRVRPKHTRPNDKEIKRRVHELLNLVQLDWLADRYPAQLSGGQRQRIALARALAVEPKVLLLDEPFGALDTKVRKELRRWLKRLHEEVHVTSVFVTHDQEEALEVADRVVVMNKGRIEQIGTPEQVYDTPATPFVYQFLGDVNLFHSRVHGGFAQVGEHPIAADGAVAYVRPHDIEILREPAQQTLAAKVDHVRAIGSIVRLELSLENGDPVEAELSREAYANQRFASGERVYIRPRSARVFAEDFAI</sequence>
<evidence type="ECO:0000256" key="5">
    <source>
        <dbReference type="ARBA" id="ARBA00022967"/>
    </source>
</evidence>
<dbReference type="InterPro" id="IPR050093">
    <property type="entry name" value="ABC_SmlMolc_Importer"/>
</dbReference>
<keyword evidence="5" id="KW-1278">Translocase</keyword>
<evidence type="ECO:0000256" key="3">
    <source>
        <dbReference type="ARBA" id="ARBA00022741"/>
    </source>
</evidence>